<dbReference type="InterPro" id="IPR034756">
    <property type="entry name" value="T2SSM_b"/>
</dbReference>
<keyword evidence="1" id="KW-0472">Membrane</keyword>
<organism evidence="2">
    <name type="scientific">Thiolapillus brandeum</name>
    <dbReference type="NCBI Taxonomy" id="1076588"/>
    <lineage>
        <taxon>Bacteria</taxon>
        <taxon>Pseudomonadati</taxon>
        <taxon>Pseudomonadota</taxon>
        <taxon>Gammaproteobacteria</taxon>
        <taxon>Chromatiales</taxon>
        <taxon>Sedimenticolaceae</taxon>
        <taxon>Thiolapillus</taxon>
    </lineage>
</organism>
<evidence type="ECO:0008006" key="3">
    <source>
        <dbReference type="Google" id="ProtNLM"/>
    </source>
</evidence>
<keyword evidence="1" id="KW-0812">Transmembrane</keyword>
<dbReference type="InterPro" id="IPR014717">
    <property type="entry name" value="Transl_elong_EF1B/ribsomal_bS6"/>
</dbReference>
<gene>
    <name evidence="2" type="ORF">ENG92_06145</name>
</gene>
<dbReference type="Pfam" id="PF10741">
    <property type="entry name" value="T2SSM_b"/>
    <property type="match status" value="1"/>
</dbReference>
<accession>A0A831KCX5</accession>
<dbReference type="EMBL" id="DRCV01000275">
    <property type="protein sequence ID" value="HDK38578.1"/>
    <property type="molecule type" value="Genomic_DNA"/>
</dbReference>
<reference evidence="2" key="1">
    <citation type="journal article" date="2020" name="mSystems">
        <title>Genome- and Community-Level Interaction Insights into Carbon Utilization and Element Cycling Functions of Hydrothermarchaeota in Hydrothermal Sediment.</title>
        <authorList>
            <person name="Zhou Z."/>
            <person name="Liu Y."/>
            <person name="Xu W."/>
            <person name="Pan J."/>
            <person name="Luo Z.H."/>
            <person name="Li M."/>
        </authorList>
    </citation>
    <scope>NUCLEOTIDE SEQUENCE [LARGE SCALE GENOMIC DNA]</scope>
    <source>
        <strain evidence="2">HyVt-26</strain>
    </source>
</reference>
<proteinExistence type="predicted"/>
<sequence>MNLRAAKPRCVLILGTVILFLVFGLAMVFVPWWDKMRFYDDAATQAADHIQRYQHLIDSRPLLQKRLALLHQDLRQRNYFIDAANQELAAAKLQNRVKEIVTEAGGKLISTHKIDADKESDSREIKIKVRIKGDVDVLAKVLHELEGQLPIVQVQDISIRSRHVAKGSRANRVQYYQLDVGFDLLGYLLGGGK</sequence>
<name>A0A831KCX5_9GAMM</name>
<evidence type="ECO:0000313" key="2">
    <source>
        <dbReference type="EMBL" id="HDK38578.1"/>
    </source>
</evidence>
<evidence type="ECO:0000256" key="1">
    <source>
        <dbReference type="SAM" id="Phobius"/>
    </source>
</evidence>
<dbReference type="Gene3D" id="3.30.70.60">
    <property type="match status" value="1"/>
</dbReference>
<dbReference type="AlphaFoldDB" id="A0A831KCX5"/>
<protein>
    <recommendedName>
        <fullName evidence="3">General secretion pathway protein GspM</fullName>
    </recommendedName>
</protein>
<comment type="caution">
    <text evidence="2">The sequence shown here is derived from an EMBL/GenBank/DDBJ whole genome shotgun (WGS) entry which is preliminary data.</text>
</comment>
<keyword evidence="1" id="KW-1133">Transmembrane helix</keyword>
<dbReference type="Proteomes" id="UP000885822">
    <property type="component" value="Unassembled WGS sequence"/>
</dbReference>
<feature type="transmembrane region" description="Helical" evidence="1">
    <location>
        <begin position="12"/>
        <end position="33"/>
    </location>
</feature>
<dbReference type="NCBIfam" id="NF040576">
    <property type="entry name" value="T2SS_GspM_XpsM"/>
    <property type="match status" value="1"/>
</dbReference>